<evidence type="ECO:0000256" key="4">
    <source>
        <dbReference type="ARBA" id="ARBA00022801"/>
    </source>
</evidence>
<feature type="compositionally biased region" description="Acidic residues" evidence="6">
    <location>
        <begin position="69"/>
        <end position="80"/>
    </location>
</feature>
<evidence type="ECO:0000313" key="9">
    <source>
        <dbReference type="Proteomes" id="UP000198341"/>
    </source>
</evidence>
<feature type="region of interest" description="Disordered" evidence="6">
    <location>
        <begin position="494"/>
        <end position="514"/>
    </location>
</feature>
<keyword evidence="5" id="KW-0175">Coiled coil</keyword>
<keyword evidence="4" id="KW-0378">Hydrolase</keyword>
<feature type="region of interest" description="Disordered" evidence="6">
    <location>
        <begin position="1"/>
        <end position="171"/>
    </location>
</feature>
<keyword evidence="3" id="KW-0833">Ubl conjugation pathway</keyword>
<evidence type="ECO:0000256" key="5">
    <source>
        <dbReference type="SAM" id="Coils"/>
    </source>
</evidence>
<evidence type="ECO:0000259" key="7">
    <source>
        <dbReference type="PROSITE" id="PS50235"/>
    </source>
</evidence>
<dbReference type="GO" id="GO:0004843">
    <property type="term" value="F:cysteine-type deubiquitinase activity"/>
    <property type="evidence" value="ECO:0007669"/>
    <property type="project" value="InterPro"/>
</dbReference>
<dbReference type="InterPro" id="IPR038765">
    <property type="entry name" value="Papain-like_cys_pep_sf"/>
</dbReference>
<gene>
    <name evidence="8" type="ORF">Bathy07g03630</name>
</gene>
<dbReference type="InterPro" id="IPR050164">
    <property type="entry name" value="Peptidase_C19"/>
</dbReference>
<dbReference type="Gene3D" id="3.90.70.10">
    <property type="entry name" value="Cysteine proteinases"/>
    <property type="match status" value="1"/>
</dbReference>
<keyword evidence="2" id="KW-0645">Protease</keyword>
<name>K8FED7_9CHLO</name>
<dbReference type="STRING" id="41875.K8FED7"/>
<feature type="compositionally biased region" description="Acidic residues" evidence="6">
    <location>
        <begin position="2341"/>
        <end position="2351"/>
    </location>
</feature>
<dbReference type="PROSITE" id="PS00972">
    <property type="entry name" value="USP_1"/>
    <property type="match status" value="1"/>
</dbReference>
<feature type="coiled-coil region" evidence="5">
    <location>
        <begin position="2722"/>
        <end position="2756"/>
    </location>
</feature>
<dbReference type="InterPro" id="IPR001394">
    <property type="entry name" value="Peptidase_C19_UCH"/>
</dbReference>
<dbReference type="InterPro" id="IPR056850">
    <property type="entry name" value="ARM_UBP34_24_USP9X_Y"/>
</dbReference>
<dbReference type="InterPro" id="IPR028889">
    <property type="entry name" value="USP"/>
</dbReference>
<dbReference type="PANTHER" id="PTHR24006">
    <property type="entry name" value="UBIQUITIN CARBOXYL-TERMINAL HYDROLASE"/>
    <property type="match status" value="1"/>
</dbReference>
<evidence type="ECO:0000256" key="3">
    <source>
        <dbReference type="ARBA" id="ARBA00022786"/>
    </source>
</evidence>
<keyword evidence="9" id="KW-1185">Reference proteome</keyword>
<feature type="compositionally biased region" description="Low complexity" evidence="6">
    <location>
        <begin position="2547"/>
        <end position="2559"/>
    </location>
</feature>
<dbReference type="PANTHER" id="PTHR24006:SF827">
    <property type="entry name" value="UBIQUITIN CARBOXYL-TERMINAL HYDROLASE 34"/>
    <property type="match status" value="1"/>
</dbReference>
<feature type="region of interest" description="Disordered" evidence="6">
    <location>
        <begin position="2532"/>
        <end position="2577"/>
    </location>
</feature>
<feature type="compositionally biased region" description="Low complexity" evidence="6">
    <location>
        <begin position="56"/>
        <end position="65"/>
    </location>
</feature>
<feature type="region of interest" description="Disordered" evidence="6">
    <location>
        <begin position="2851"/>
        <end position="2876"/>
    </location>
</feature>
<dbReference type="RefSeq" id="XP_007512073.1">
    <property type="nucleotide sequence ID" value="XM_007512011.1"/>
</dbReference>
<feature type="compositionally biased region" description="Basic residues" evidence="6">
    <location>
        <begin position="2318"/>
        <end position="2328"/>
    </location>
</feature>
<dbReference type="Proteomes" id="UP000198341">
    <property type="component" value="Chromosome 7"/>
</dbReference>
<dbReference type="GO" id="GO:0005829">
    <property type="term" value="C:cytosol"/>
    <property type="evidence" value="ECO:0007669"/>
    <property type="project" value="TreeGrafter"/>
</dbReference>
<comment type="similarity">
    <text evidence="1">Belongs to the peptidase C19 family.</text>
</comment>
<feature type="region of interest" description="Disordered" evidence="6">
    <location>
        <begin position="191"/>
        <end position="246"/>
    </location>
</feature>
<dbReference type="KEGG" id="bpg:Bathy07g03630"/>
<dbReference type="PROSITE" id="PS00973">
    <property type="entry name" value="USP_2"/>
    <property type="match status" value="1"/>
</dbReference>
<evidence type="ECO:0000256" key="6">
    <source>
        <dbReference type="SAM" id="MobiDB-lite"/>
    </source>
</evidence>
<dbReference type="InterPro" id="IPR018200">
    <property type="entry name" value="USP_CS"/>
</dbReference>
<dbReference type="GeneID" id="19014852"/>
<dbReference type="GO" id="GO:0005634">
    <property type="term" value="C:nucleus"/>
    <property type="evidence" value="ECO:0007669"/>
    <property type="project" value="TreeGrafter"/>
</dbReference>
<protein>
    <recommendedName>
        <fullName evidence="7">USP domain-containing protein</fullName>
    </recommendedName>
</protein>
<dbReference type="Pfam" id="PF00443">
    <property type="entry name" value="UCH"/>
    <property type="match status" value="1"/>
</dbReference>
<dbReference type="GO" id="GO:0006508">
    <property type="term" value="P:proteolysis"/>
    <property type="evidence" value="ECO:0007669"/>
    <property type="project" value="UniProtKB-KW"/>
</dbReference>
<dbReference type="eggNOG" id="KOG1866">
    <property type="taxonomic scope" value="Eukaryota"/>
</dbReference>
<feature type="compositionally biased region" description="Low complexity" evidence="6">
    <location>
        <begin position="633"/>
        <end position="646"/>
    </location>
</feature>
<evidence type="ECO:0000256" key="2">
    <source>
        <dbReference type="ARBA" id="ARBA00022670"/>
    </source>
</evidence>
<accession>K8FED7</accession>
<feature type="region of interest" description="Disordered" evidence="6">
    <location>
        <begin position="625"/>
        <end position="649"/>
    </location>
</feature>
<feature type="compositionally biased region" description="Low complexity" evidence="6">
    <location>
        <begin position="2858"/>
        <end position="2869"/>
    </location>
</feature>
<organism evidence="8 9">
    <name type="scientific">Bathycoccus prasinos</name>
    <dbReference type="NCBI Taxonomy" id="41875"/>
    <lineage>
        <taxon>Eukaryota</taxon>
        <taxon>Viridiplantae</taxon>
        <taxon>Chlorophyta</taxon>
        <taxon>Mamiellophyceae</taxon>
        <taxon>Mamiellales</taxon>
        <taxon>Bathycoccaceae</taxon>
        <taxon>Bathycoccus</taxon>
    </lineage>
</organism>
<dbReference type="EMBL" id="FO082272">
    <property type="protein sequence ID" value="CCO66161.1"/>
    <property type="molecule type" value="Genomic_DNA"/>
</dbReference>
<dbReference type="PROSITE" id="PS50235">
    <property type="entry name" value="USP_3"/>
    <property type="match status" value="1"/>
</dbReference>
<feature type="compositionally biased region" description="Low complexity" evidence="6">
    <location>
        <begin position="223"/>
        <end position="232"/>
    </location>
</feature>
<evidence type="ECO:0000313" key="8">
    <source>
        <dbReference type="EMBL" id="CCO66161.1"/>
    </source>
</evidence>
<reference evidence="8 9" key="1">
    <citation type="submission" date="2011-10" db="EMBL/GenBank/DDBJ databases">
        <authorList>
            <person name="Genoscope - CEA"/>
        </authorList>
    </citation>
    <scope>NUCLEOTIDE SEQUENCE [LARGE SCALE GENOMIC DNA]</scope>
    <source>
        <strain evidence="8 9">RCC 1105</strain>
    </source>
</reference>
<evidence type="ECO:0000256" key="1">
    <source>
        <dbReference type="ARBA" id="ARBA00009085"/>
    </source>
</evidence>
<proteinExistence type="inferred from homology"/>
<feature type="region of interest" description="Disordered" evidence="6">
    <location>
        <begin position="2297"/>
        <end position="2351"/>
    </location>
</feature>
<dbReference type="GO" id="GO:0016579">
    <property type="term" value="P:protein deubiquitination"/>
    <property type="evidence" value="ECO:0007669"/>
    <property type="project" value="InterPro"/>
</dbReference>
<sequence length="3096" mass="346839">MSRRRTTTRSREEEERADEDEDGTTTNSESSSRGDDDPTTTTTRRGGDDVDEMLLNHNNNNNNNNTYDVGEEEEDEEEELGYNRFGSVAAGGGGRGRRGRPPLRRNTSDSEEELRRQQQQQRGRGHAPSSEDDDDEELSRSDNDTQMSVDSDTEGRGGLVDSAYNNDLNANTRRRARETHKNYVDAQLANAAAAGETERAQRRSQRLQQQGWRGASGGGSGGADSLSPSSSSSEEDEGEEILPTQLEPGVFPLDEFNSVVLAHNSYRYMRNYQGYYPTKMLPCLKYINENYLCLYESNDKEREKIRPEEVEAFRKFLSQGILVSNFHTVLEELKASAWPSDSLLFQYNCLEMCCEVAVIASQALNMFCIDRILIEACIDKGDDNVFSMPHKPNESSENNSRTVGLSVNDGEDLEELARACEIEELTAILSALALGMKSSCAFYERYRTHKVPSFSDYRTDNELSWKETEEGKTSHHKDSIAFPVRVEVPVATKGRRRAERAKMDREQEKEEEGNENVMTKEIVVKAWPAHVVETFGQQGGWTWLLRLLEARGAVFDNKRDAFTSGEMAKNLMPPRLMESACAALAAATDVLNESNAKILVDTFLYSASKVTEALHALKIESANETTNKKSKKGSAAAENNNNSENSDVAKRREDAIKFASILSHAFITAQFRDGETISTRSVEGKSVFVELQRAIIVASLGVSTFASQLAALKEIKIALDMVDAFVETGIQWLAENEILEHILRPTYLHHRQYVEHVRDVLAKLAQHPNVLKREHLELIWNVGFTADSHQDVSINVCDMLGQLAPVLSDEHLDFVLTRFKTLAVSGSLDGKTLDTLKSIVTNRAVSETFANTILELLFEASCANETRAVFYLGAEVDEDANPEYAFLFAFYKFTERGAAVLDVMTWIDKLLTHIASFTKEDGGMSYNSNSNNSAVSVTNTDRLVVSARLLRYMFDSNNDFTTSDEIPAKADSLDSTRNVTEMCVSALEHSKALDAHYAASTAVRDDFAWEDARILRSQRRAEEVVTFLHNFYDAAQRTLQLKSGVALRLWDALTDTKVQETDAKRNVWMTKLVDYCSPDAISAILVERLLKTNVETQCDDSLWEVFYPFFVANAMHEKLIEPIGRFKGDGLCSFSSEEDVDDDIYDEIGREKEPKGVKCRRFQEKRQYRFVNEPTVEDKNSDSKNGLAYFFAIITECPNISSACLNTATMRLIRTYLNSNAEKVFLEICAKKLTKTCGPDFQSIETLNERDRLKCARLLRVLDEVLDRTPSSSASGGNDINAESIIPHGRSFRGDPMSITISIGNSGRYRGGENNARAISTHSNETVEDFLNNFASANGVARDSFKAICNGKLLATETREGRARLLSDLNLPNGTGCVQVIPSTSKVQTDRNKVVQELGNTKELPRVMLSKQPMIYEVLFALSRSQSELTTASHGPDGGGGVSKMDIDTADLEEECETVRRAARKLLASLPTDKTVYDEVLGAISSKDSGTSLGKVLHSTFRGSFAKVAYVLETVDALTDSIFASDAAEERSKSYARSFPNVAPVLLDILDDASGGTTTKDGSKDSEIRRSICASVVRLLKPFTLDKNSDTATMTLVGKKHDLVEPVKSMHVSSDTSNECTIEGVTLPKDALRDFAVAATSRVLRCAAAFSKSSVRSEIHIAYESIQLAMEFNRMATLRCTDLSQASVFAELQPKDVLDAVFGSIFCGTADAAFREVLIKTFLFNQKEFYAIINGSGVDQSEEDKENEQTDNGNKSRAQVPLSIITAIQDRLDIAEENVETSLEYFKVRKIFALHMPSKEGNPHILQFLESAFKRDVEWVVQLAMDPRSAASNNASETIQASTTQRLETMAYFAAAVETISVEDAVRLTKAILLRGLFPELETVCRSLCSRRSDPDQEMMETLLLSQDSLQMLAAGERELSTKFTALFGDQDRRPHAFSVLSSVCKKSADALSLTLSSLYRLHLFDQMDEENREACDLLQFEMEELDALENIEWDVEPTAEVNRQVSIRGHPLPKNVSAKIGLVNAGATCYMNALFQQLFAQPGIRDKILAIDAKVEEEDQSESLFYQTQKMFAMLKGSSVHTYYEPSDLWHAFKDWDGEPVNVREHEDAYVFFTRFQEQIDSHYVNAMKEKLNITSEVEKQAKEEGRELPKFKGAIEEVLGGKMVSQIICKNCPKHRSEREEDFCQIQLAVGGKHKACVDDSMSLLTTGELMDADNQWECPECEKKVDATKRTCVRTLPDSLCLHIQRLEYDYAMDQRNKVKDYYSFPKTLDMYPYTEEALEKADQAALEAEEELGAGGTNDDGGPARPGTPGNLLNHHRHTSRKSMRNLNNNKQNGELDGGDGNENTEDDEKLEYRLSGVIVHSGTAFAGHYYSFIRDRDEKTGELTGDDDDLGTWRRYDDTSVELYDPKCLEDDCFGGSYVHQTNNVGEEAQTLTYEKPNSAYILFYEKKKKKSKKELNDSHMSDIAEVSAGVVDSNMNPEMALMVEKDNLQATYRANLFEKSYFNFALDQLRTALDLLVNSTSANATEKNGTPVAIGTRKTSRVSQSAVRASSSDADGDGRKQPKDNEDDAESTNLGAKCVRFAFHFYIKVYARASLQLQKDLPNGEEMIEWQEGLGKLVMSSPTARLEFMRIADKYKVDTIAALTRCNREVIREILVKMFTNCLKLTLVSNDSASFERLLEQKKNHDFQLPPGAVTETECPEAFAAYGMIDTYACFLRQYADTEASYQEEKEELERENKFKQRAKLQWERKRNFFINSCHGKQVSAAIFYAMITCQSAAGKNRNVKGGDQLLVHVLIHHMNVVPGLIWRYIGARLSESQTQEIATEKTMLLRLLRRFLEELHFCDSGGPPPSKSKASSFASGDAEPLPEGDDCAKASNEISDTLLSNIEPFADAFVFDNEETAIQILERAQWNSVEFTKKVVGELFRFYTIFSDQNNDETKANYQRANKALFRLMDIDDDLRAQRTALILGSPEMLTEQERKSGEYDGMSILSLFKIDGLVMSNWDTILRMLRAFEGKSGKFTIDVDDAEDVEEISDPDRIVAKYISSAVRGIGLPIWNEQLTRLHDKFGGQSQQFADNVKALYKYFNDRA</sequence>
<dbReference type="OrthoDB" id="289038at2759"/>
<feature type="domain" description="USP" evidence="7">
    <location>
        <begin position="2021"/>
        <end position="2453"/>
    </location>
</feature>
<dbReference type="SUPFAM" id="SSF54001">
    <property type="entry name" value="Cysteine proteinases"/>
    <property type="match status" value="1"/>
</dbReference>
<dbReference type="Pfam" id="PF25010">
    <property type="entry name" value="ARM_UBP24_USP9X-Y"/>
    <property type="match status" value="1"/>
</dbReference>